<evidence type="ECO:0000313" key="9">
    <source>
        <dbReference type="Proteomes" id="UP000823046"/>
    </source>
</evidence>
<dbReference type="SMART" id="SM01194">
    <property type="entry name" value="eRF1_1"/>
    <property type="match status" value="1"/>
</dbReference>
<dbReference type="Gene3D" id="3.30.420.60">
    <property type="entry name" value="eRF1 domain 2"/>
    <property type="match status" value="1"/>
</dbReference>
<evidence type="ECO:0000256" key="5">
    <source>
        <dbReference type="ARBA" id="ARBA00022723"/>
    </source>
</evidence>
<comment type="cofactor">
    <cofactor evidence="1 6">
        <name>a divalent metal cation</name>
        <dbReference type="ChEBI" id="CHEBI:60240"/>
    </cofactor>
</comment>
<dbReference type="Pfam" id="PF03465">
    <property type="entry name" value="eRF1_3"/>
    <property type="match status" value="1"/>
</dbReference>
<protein>
    <recommendedName>
        <fullName evidence="6">Protein pelota homolog</fullName>
    </recommendedName>
</protein>
<evidence type="ECO:0000259" key="7">
    <source>
        <dbReference type="SMART" id="SM01194"/>
    </source>
</evidence>
<dbReference type="Gene3D" id="2.30.30.870">
    <property type="entry name" value="Pelota, domain A"/>
    <property type="match status" value="1"/>
</dbReference>
<organism evidence="8 9">
    <name type="scientific">Cardiosporidium cionae</name>
    <dbReference type="NCBI Taxonomy" id="476202"/>
    <lineage>
        <taxon>Eukaryota</taxon>
        <taxon>Sar</taxon>
        <taxon>Alveolata</taxon>
        <taxon>Apicomplexa</taxon>
        <taxon>Aconoidasida</taxon>
        <taxon>Nephromycida</taxon>
        <taxon>Cardiosporidium</taxon>
    </lineage>
</organism>
<sequence>MQAKPAALLPNHAFYKLDSLIEKTTAEKASINRRGNLLETMKQFNRDVRCHKAGSVTLLAEESDDLWNLYNLLAIGDIVKSRTIRKVQKESLSRANTKTSRPTIVSLEITKVEYDAIGNELRITGRNSEENEVLQVEHCLRLYNVETYLMGCYHTLKISLNTEITLYKLDWDPVYFEQLEEAVNSIRRAEVAVLLIELGQARLYLLTVSLAKEVFLLQCDIPKNRNLPSGFERAKRSFFEKVIAGMLAHINFEFVQCIMIAGPGFIKDEFFTWMKKEANDKVYIPLLSKKDIIITAKASCVYKQALTEIMNKEEVKRVLTDTKAMLHIQALDKFYKMMQSSPDRISYGFEETYHAVEQGAVQTLMITNNLFRNLDVTTRKSYVALTEKAKLSRAEILIFSEMHVSGEQLDNLSGIAAILRFPVVELDSV</sequence>
<dbReference type="InterPro" id="IPR005141">
    <property type="entry name" value="eRF1_2"/>
</dbReference>
<dbReference type="InterPro" id="IPR029064">
    <property type="entry name" value="Ribosomal_eL30-like_sf"/>
</dbReference>
<evidence type="ECO:0000256" key="2">
    <source>
        <dbReference type="ARBA" id="ARBA00004496"/>
    </source>
</evidence>
<dbReference type="SUPFAM" id="SSF55315">
    <property type="entry name" value="L30e-like"/>
    <property type="match status" value="1"/>
</dbReference>
<reference evidence="8 9" key="1">
    <citation type="journal article" date="2020" name="bioRxiv">
        <title>Metabolic contributions of an alphaproteobacterial endosymbiont in the apicomplexan Cardiosporidium cionae.</title>
        <authorList>
            <person name="Hunter E.S."/>
            <person name="Paight C.J."/>
            <person name="Lane C.E."/>
        </authorList>
    </citation>
    <scope>NUCLEOTIDE SEQUENCE [LARGE SCALE GENOMIC DNA]</scope>
    <source>
        <strain evidence="8">ESH_2018</strain>
    </source>
</reference>
<comment type="similarity">
    <text evidence="3 6">Belongs to the eukaryotic release factor 1 family. Pelota subfamily.</text>
</comment>
<dbReference type="NCBIfam" id="TIGR00111">
    <property type="entry name" value="pelota"/>
    <property type="match status" value="1"/>
</dbReference>
<dbReference type="InterPro" id="IPR038069">
    <property type="entry name" value="Pelota/DOM34_N"/>
</dbReference>
<proteinExistence type="inferred from homology"/>
<dbReference type="PANTHER" id="PTHR10853">
    <property type="entry name" value="PELOTA"/>
    <property type="match status" value="1"/>
</dbReference>
<comment type="caution">
    <text evidence="8">The sequence shown here is derived from an EMBL/GenBank/DDBJ whole genome shotgun (WGS) entry which is preliminary data.</text>
</comment>
<dbReference type="InterPro" id="IPR042226">
    <property type="entry name" value="eFR1_2_sf"/>
</dbReference>
<evidence type="ECO:0000256" key="1">
    <source>
        <dbReference type="ARBA" id="ARBA00001968"/>
    </source>
</evidence>
<gene>
    <name evidence="8" type="ORF">IE077_001146</name>
</gene>
<dbReference type="Proteomes" id="UP000823046">
    <property type="component" value="Unassembled WGS sequence"/>
</dbReference>
<keyword evidence="5 6" id="KW-0479">Metal-binding</keyword>
<dbReference type="Pfam" id="PF03464">
    <property type="entry name" value="eRF1_2"/>
    <property type="match status" value="1"/>
</dbReference>
<dbReference type="InterPro" id="IPR005140">
    <property type="entry name" value="eRF1_Pelota-like_N"/>
</dbReference>
<dbReference type="SUPFAM" id="SSF159065">
    <property type="entry name" value="Dom34/Pelota N-terminal domain-like"/>
    <property type="match status" value="1"/>
</dbReference>
<name>A0ABQ7J5V4_9APIC</name>
<dbReference type="EMBL" id="JADAQX010000799">
    <property type="protein sequence ID" value="KAF8819354.1"/>
    <property type="molecule type" value="Genomic_DNA"/>
</dbReference>
<dbReference type="InterPro" id="IPR005142">
    <property type="entry name" value="eRF1_3"/>
</dbReference>
<keyword evidence="9" id="KW-1185">Reference proteome</keyword>
<evidence type="ECO:0000313" key="8">
    <source>
        <dbReference type="EMBL" id="KAF8819354.1"/>
    </source>
</evidence>
<feature type="domain" description="eRF1/Pelota-like N-terminal" evidence="7">
    <location>
        <begin position="41"/>
        <end position="184"/>
    </location>
</feature>
<evidence type="ECO:0000256" key="3">
    <source>
        <dbReference type="ARBA" id="ARBA00009504"/>
    </source>
</evidence>
<comment type="subcellular location">
    <subcellularLocation>
        <location evidence="2 6">Cytoplasm</location>
    </subcellularLocation>
</comment>
<dbReference type="Pfam" id="PF26356">
    <property type="entry name" value="Pelota_N"/>
    <property type="match status" value="1"/>
</dbReference>
<accession>A0ABQ7J5V4</accession>
<dbReference type="Gene3D" id="3.30.1330.30">
    <property type="match status" value="1"/>
</dbReference>
<evidence type="ECO:0000256" key="6">
    <source>
        <dbReference type="RuleBase" id="RU362019"/>
    </source>
</evidence>
<comment type="function">
    <text evidence="6">Component of the Pelota-HBS1L complex, a complex that recognizes stalled ribosomes and triggers the No-Go Decay (NGD) pathway. In the Pelota-HBS1L complex, pelo recognizes ribosomes stalled at the 3' end of an mRNA and engages stalled ribosomes by destabilizing mRNA in the mRNA channel.</text>
</comment>
<evidence type="ECO:0000256" key="4">
    <source>
        <dbReference type="ARBA" id="ARBA00022490"/>
    </source>
</evidence>
<dbReference type="InterPro" id="IPR058547">
    <property type="entry name" value="Pelota_N"/>
</dbReference>
<dbReference type="InterPro" id="IPR004405">
    <property type="entry name" value="TF_pelota"/>
</dbReference>
<keyword evidence="4 6" id="KW-0963">Cytoplasm</keyword>
<dbReference type="SUPFAM" id="SSF53137">
    <property type="entry name" value="Translational machinery components"/>
    <property type="match status" value="1"/>
</dbReference>
<dbReference type="PANTHER" id="PTHR10853:SF0">
    <property type="entry name" value="PROTEIN PELOTA HOMOLOG"/>
    <property type="match status" value="1"/>
</dbReference>